<dbReference type="STRING" id="762967.HMPREF9440_00468"/>
<keyword evidence="4 10" id="KW-0378">Hydrolase</keyword>
<feature type="binding site" evidence="10">
    <location>
        <position position="235"/>
    </location>
    <ligand>
        <name>Mn(2+)</name>
        <dbReference type="ChEBI" id="CHEBI:29035"/>
    </ligand>
</feature>
<dbReference type="EC" id="3.1.-.-" evidence="10"/>
<dbReference type="HAMAP" id="MF_01470">
    <property type="entry name" value="Cas1"/>
    <property type="match status" value="1"/>
</dbReference>
<comment type="caution">
    <text evidence="11">The sequence shown here is derived from an EMBL/GenBank/DDBJ whole genome shotgun (WGS) entry which is preliminary data.</text>
</comment>
<keyword evidence="12" id="KW-1185">Reference proteome</keyword>
<dbReference type="CDD" id="cd09634">
    <property type="entry name" value="Cas1_I-II-III"/>
    <property type="match status" value="1"/>
</dbReference>
<evidence type="ECO:0000256" key="9">
    <source>
        <dbReference type="ARBA" id="ARBA00038592"/>
    </source>
</evidence>
<comment type="subunit">
    <text evidence="9 10">Homodimer, forms a heterotetramer with a Cas2 homodimer.</text>
</comment>
<dbReference type="InterPro" id="IPR042206">
    <property type="entry name" value="CRISPR-assoc_Cas1_C"/>
</dbReference>
<dbReference type="GO" id="GO:0016787">
    <property type="term" value="F:hydrolase activity"/>
    <property type="evidence" value="ECO:0007669"/>
    <property type="project" value="UniProtKB-KW"/>
</dbReference>
<evidence type="ECO:0000256" key="4">
    <source>
        <dbReference type="ARBA" id="ARBA00022801"/>
    </source>
</evidence>
<evidence type="ECO:0000313" key="12">
    <source>
        <dbReference type="Proteomes" id="UP000004956"/>
    </source>
</evidence>
<dbReference type="NCBIfam" id="TIGR00287">
    <property type="entry name" value="cas1"/>
    <property type="match status" value="1"/>
</dbReference>
<dbReference type="GO" id="GO:0046872">
    <property type="term" value="F:metal ion binding"/>
    <property type="evidence" value="ECO:0007669"/>
    <property type="project" value="UniProtKB-UniRule"/>
</dbReference>
<accession>H3KCL5</accession>
<dbReference type="HOGENOM" id="CLU_052779_0_0_4"/>
<keyword evidence="5 10" id="KW-0460">Magnesium</keyword>
<keyword evidence="8 10" id="KW-0464">Manganese</keyword>
<evidence type="ECO:0000256" key="2">
    <source>
        <dbReference type="ARBA" id="ARBA00022723"/>
    </source>
</evidence>
<dbReference type="Pfam" id="PF01867">
    <property type="entry name" value="Cas_Cas1"/>
    <property type="match status" value="1"/>
</dbReference>
<comment type="cofactor">
    <cofactor evidence="10">
        <name>Mg(2+)</name>
        <dbReference type="ChEBI" id="CHEBI:18420"/>
    </cofactor>
    <cofactor evidence="10">
        <name>Mn(2+)</name>
        <dbReference type="ChEBI" id="CHEBI:29035"/>
    </cofactor>
</comment>
<dbReference type="OrthoDB" id="9803119at2"/>
<evidence type="ECO:0000256" key="7">
    <source>
        <dbReference type="ARBA" id="ARBA00023125"/>
    </source>
</evidence>
<dbReference type="EMBL" id="AFBQ01000054">
    <property type="protein sequence ID" value="EHY32144.1"/>
    <property type="molecule type" value="Genomic_DNA"/>
</dbReference>
<name>H3KCL5_9BURK</name>
<evidence type="ECO:0000256" key="8">
    <source>
        <dbReference type="ARBA" id="ARBA00023211"/>
    </source>
</evidence>
<dbReference type="GO" id="GO:0043571">
    <property type="term" value="P:maintenance of CRISPR repeat elements"/>
    <property type="evidence" value="ECO:0007669"/>
    <property type="project" value="UniProtKB-UniRule"/>
</dbReference>
<dbReference type="InterPro" id="IPR002729">
    <property type="entry name" value="CRISPR-assoc_Cas1"/>
</dbReference>
<dbReference type="PANTHER" id="PTHR34353:SF2">
    <property type="entry name" value="CRISPR-ASSOCIATED ENDONUCLEASE CAS1 1"/>
    <property type="match status" value="1"/>
</dbReference>
<keyword evidence="2 10" id="KW-0479">Metal-binding</keyword>
<dbReference type="InterPro" id="IPR050646">
    <property type="entry name" value="Cas1"/>
</dbReference>
<keyword evidence="1 10" id="KW-0540">Nuclease</keyword>
<keyword evidence="7 10" id="KW-0238">DNA-binding</keyword>
<evidence type="ECO:0000256" key="5">
    <source>
        <dbReference type="ARBA" id="ARBA00022842"/>
    </source>
</evidence>
<dbReference type="PANTHER" id="PTHR34353">
    <property type="entry name" value="CRISPR-ASSOCIATED ENDONUCLEASE CAS1 1"/>
    <property type="match status" value="1"/>
</dbReference>
<dbReference type="GO" id="GO:0051607">
    <property type="term" value="P:defense response to virus"/>
    <property type="evidence" value="ECO:0007669"/>
    <property type="project" value="UniProtKB-UniRule"/>
</dbReference>
<keyword evidence="6 10" id="KW-0051">Antiviral defense</keyword>
<evidence type="ECO:0000313" key="11">
    <source>
        <dbReference type="EMBL" id="EHY32144.1"/>
    </source>
</evidence>
<dbReference type="AlphaFoldDB" id="H3KCL5"/>
<evidence type="ECO:0000256" key="6">
    <source>
        <dbReference type="ARBA" id="ARBA00023118"/>
    </source>
</evidence>
<evidence type="ECO:0000256" key="10">
    <source>
        <dbReference type="HAMAP-Rule" id="MF_01470"/>
    </source>
</evidence>
<evidence type="ECO:0000256" key="1">
    <source>
        <dbReference type="ARBA" id="ARBA00022722"/>
    </source>
</evidence>
<dbReference type="PATRIC" id="fig|762967.3.peg.390"/>
<comment type="function">
    <text evidence="10">CRISPR (clustered regularly interspaced short palindromic repeat), is an adaptive immune system that provides protection against mobile genetic elements (viruses, transposable elements and conjugative plasmids). CRISPR clusters contain spacers, sequences complementary to antecedent mobile elements, and target invading nucleic acids. CRISPR clusters are transcribed and processed into CRISPR RNA (crRNA). Acts as a dsDNA endonuclease. Involved in the integration of spacer DNA into the CRISPR cassette.</text>
</comment>
<dbReference type="InterPro" id="IPR042211">
    <property type="entry name" value="CRISPR-assoc_Cas1_N"/>
</dbReference>
<reference evidence="11 12" key="1">
    <citation type="submission" date="2011-11" db="EMBL/GenBank/DDBJ databases">
        <authorList>
            <person name="Weinstock G."/>
            <person name="Sodergren E."/>
            <person name="Clifton S."/>
            <person name="Fulton L."/>
            <person name="Fulton B."/>
            <person name="Courtney L."/>
            <person name="Fronick C."/>
            <person name="Harrison M."/>
            <person name="Strong C."/>
            <person name="Farmer C."/>
            <person name="Delahaunty K."/>
            <person name="Markovic C."/>
            <person name="Hall O."/>
            <person name="Minx P."/>
            <person name="Tomlinson C."/>
            <person name="Mitreva M."/>
            <person name="Hou S."/>
            <person name="Chen J."/>
            <person name="Wollam A."/>
            <person name="Pepin K.H."/>
            <person name="Johnson M."/>
            <person name="Bhonagiri V."/>
            <person name="Zhang X."/>
            <person name="Suruliraj S."/>
            <person name="Warren W."/>
            <person name="Chinwalla A."/>
            <person name="Mardis E.R."/>
            <person name="Wilson R.K."/>
        </authorList>
    </citation>
    <scope>NUCLEOTIDE SEQUENCE [LARGE SCALE GENOMIC DNA]</scope>
    <source>
        <strain evidence="11 12">YIT 11816</strain>
    </source>
</reference>
<dbReference type="GO" id="GO:0004519">
    <property type="term" value="F:endonuclease activity"/>
    <property type="evidence" value="ECO:0007669"/>
    <property type="project" value="UniProtKB-UniRule"/>
</dbReference>
<dbReference type="RefSeq" id="WP_008540988.1">
    <property type="nucleotide sequence ID" value="NZ_JH604881.1"/>
</dbReference>
<dbReference type="GO" id="GO:0003677">
    <property type="term" value="F:DNA binding"/>
    <property type="evidence" value="ECO:0007669"/>
    <property type="project" value="UniProtKB-KW"/>
</dbReference>
<dbReference type="Gene3D" id="1.20.120.920">
    <property type="entry name" value="CRISPR-associated endonuclease Cas1, C-terminal domain"/>
    <property type="match status" value="1"/>
</dbReference>
<keyword evidence="3 10" id="KW-0255">Endonuclease</keyword>
<evidence type="ECO:0000256" key="3">
    <source>
        <dbReference type="ARBA" id="ARBA00022759"/>
    </source>
</evidence>
<comment type="similarity">
    <text evidence="10">Belongs to the CRISPR-associated endonuclease Cas1 family.</text>
</comment>
<sequence>MRHLTVAEYGSFLGITGNRLVVRDAEGGAWETPLSRLRTIRIAKKGVAFSSDLILSCAARGIRIFFLDWRGISVATISGQHQHAVVRVRKSQFECLQSDTGRIIATEFIRTKIKNQRAVLLYFSKYLSKTNNNHHAFLTGIAEILKDDIDALSAPPPSNFAWKEYVMGIEGHAAATYWQALIHTNLLPSSFFKREGRGSQEITNICLNYGYAILQSYCWSALDNAGLELYAGFLHADRPGKPALILDFMEEYRPWVVDRIIIKIRQKAEKSKFFDNSLKNSISTAIADCLSKHMLHHGKRIRLENIMQRQAYKLAGAIIGEKKYRGYRFKW</sequence>
<proteinExistence type="inferred from homology"/>
<dbReference type="Gene3D" id="3.100.10.20">
    <property type="entry name" value="CRISPR-associated endonuclease Cas1, N-terminal domain"/>
    <property type="match status" value="1"/>
</dbReference>
<organism evidence="11 12">
    <name type="scientific">Sutterella parvirubra YIT 11816</name>
    <dbReference type="NCBI Taxonomy" id="762967"/>
    <lineage>
        <taxon>Bacteria</taxon>
        <taxon>Pseudomonadati</taxon>
        <taxon>Pseudomonadota</taxon>
        <taxon>Betaproteobacteria</taxon>
        <taxon>Burkholderiales</taxon>
        <taxon>Sutterellaceae</taxon>
        <taxon>Sutterella</taxon>
    </lineage>
</organism>
<gene>
    <name evidence="10" type="primary">cas1</name>
    <name evidence="11" type="ORF">HMPREF9440_00468</name>
</gene>
<feature type="binding site" evidence="10">
    <location>
        <position position="170"/>
    </location>
    <ligand>
        <name>Mn(2+)</name>
        <dbReference type="ChEBI" id="CHEBI:29035"/>
    </ligand>
</feature>
<feature type="binding site" evidence="10">
    <location>
        <position position="250"/>
    </location>
    <ligand>
        <name>Mn(2+)</name>
        <dbReference type="ChEBI" id="CHEBI:29035"/>
    </ligand>
</feature>
<dbReference type="Proteomes" id="UP000004956">
    <property type="component" value="Unassembled WGS sequence"/>
</dbReference>
<protein>
    <recommendedName>
        <fullName evidence="10">CRISPR-associated endonuclease Cas1</fullName>
        <ecNumber evidence="10">3.1.-.-</ecNumber>
    </recommendedName>
</protein>